<dbReference type="AlphaFoldDB" id="G4NMK1"/>
<dbReference type="GO" id="GO:0044781">
    <property type="term" value="P:bacterial-type flagellum organization"/>
    <property type="evidence" value="ECO:0007669"/>
    <property type="project" value="UniProtKB-KW"/>
</dbReference>
<name>G4NMK1_CHLT4</name>
<dbReference type="GO" id="GO:0005829">
    <property type="term" value="C:cytosol"/>
    <property type="evidence" value="ECO:0007669"/>
    <property type="project" value="TreeGrafter"/>
</dbReference>
<evidence type="ECO:0000256" key="10">
    <source>
        <dbReference type="ARBA" id="ARBA00024335"/>
    </source>
</evidence>
<dbReference type="EMBL" id="CP002401">
    <property type="protein sequence ID" value="AEP35429.1"/>
    <property type="molecule type" value="Genomic_DNA"/>
</dbReference>
<organism evidence="13 14">
    <name type="scientific">Chlamydia trachomatis serovar A (strain A2497)</name>
    <dbReference type="NCBI Taxonomy" id="580047"/>
    <lineage>
        <taxon>Bacteria</taxon>
        <taxon>Pseudomonadati</taxon>
        <taxon>Chlamydiota</taxon>
        <taxon>Chlamydiia</taxon>
        <taxon>Chlamydiales</taxon>
        <taxon>Chlamydiaceae</taxon>
        <taxon>Chlamydia/Chlamydophila group</taxon>
        <taxon>Chlamydia</taxon>
    </lineage>
</organism>
<evidence type="ECO:0000259" key="12">
    <source>
        <dbReference type="Pfam" id="PF02108"/>
    </source>
</evidence>
<keyword evidence="8" id="KW-0653">Protein transport</keyword>
<feature type="domain" description="Flagellar assembly protein FliH/Type III secretion system HrpE" evidence="12">
    <location>
        <begin position="89"/>
        <end position="206"/>
    </location>
</feature>
<dbReference type="NCBIfam" id="TIGR02499">
    <property type="entry name" value="HrpE_YscL_not"/>
    <property type="match status" value="1"/>
</dbReference>
<proteinExistence type="inferred from homology"/>
<evidence type="ECO:0000313" key="14">
    <source>
        <dbReference type="Proteomes" id="UP000009287"/>
    </source>
</evidence>
<dbReference type="InterPro" id="IPR051472">
    <property type="entry name" value="T3SS_Stator/FliH"/>
</dbReference>
<gene>
    <name evidence="13" type="ordered locus">CTO_0611</name>
</gene>
<protein>
    <recommendedName>
        <fullName evidence="4">Flagellar assembly protein FliH</fullName>
    </recommendedName>
    <alternativeName>
        <fullName evidence="11">Type 3 secretion system stator protein</fullName>
    </alternativeName>
</protein>
<evidence type="ECO:0000256" key="7">
    <source>
        <dbReference type="ARBA" id="ARBA00022795"/>
    </source>
</evidence>
<dbReference type="NCBIfam" id="NF004968">
    <property type="entry name" value="PRK06328.1"/>
    <property type="match status" value="1"/>
</dbReference>
<dbReference type="Proteomes" id="UP000009287">
    <property type="component" value="Chromosome"/>
</dbReference>
<dbReference type="GO" id="GO:0030254">
    <property type="term" value="P:protein secretion by the type III secretion system"/>
    <property type="evidence" value="ECO:0007669"/>
    <property type="project" value="InterPro"/>
</dbReference>
<comment type="subcellular location">
    <subcellularLocation>
        <location evidence="2">Cytoplasm</location>
    </subcellularLocation>
</comment>
<keyword evidence="7" id="KW-1005">Bacterial flagellum biogenesis</keyword>
<comment type="similarity">
    <text evidence="3">Belongs to the FliH family.</text>
</comment>
<dbReference type="Pfam" id="PF02108">
    <property type="entry name" value="FliH"/>
    <property type="match status" value="1"/>
</dbReference>
<dbReference type="InterPro" id="IPR012842">
    <property type="entry name" value="T3SS_SctL/SctL2"/>
</dbReference>
<dbReference type="PANTHER" id="PTHR34982:SF1">
    <property type="entry name" value="FLAGELLAR ASSEMBLY PROTEIN FLIH"/>
    <property type="match status" value="1"/>
</dbReference>
<dbReference type="PANTHER" id="PTHR34982">
    <property type="entry name" value="YOP PROTEINS TRANSLOCATION PROTEIN L"/>
    <property type="match status" value="1"/>
</dbReference>
<dbReference type="KEGG" id="cra:CTO_0611"/>
<keyword evidence="6" id="KW-0963">Cytoplasm</keyword>
<dbReference type="PATRIC" id="fig|580047.4.peg.621"/>
<comment type="similarity">
    <text evidence="10">Belongs to the SctL stator family.</text>
</comment>
<evidence type="ECO:0000256" key="1">
    <source>
        <dbReference type="ARBA" id="ARBA00003041"/>
    </source>
</evidence>
<comment type="function">
    <text evidence="1">Needed for flagellar regrowth and assembly.</text>
</comment>
<evidence type="ECO:0000256" key="11">
    <source>
        <dbReference type="ARBA" id="ARBA00040494"/>
    </source>
</evidence>
<evidence type="ECO:0000256" key="9">
    <source>
        <dbReference type="ARBA" id="ARBA00023225"/>
    </source>
</evidence>
<evidence type="ECO:0000256" key="5">
    <source>
        <dbReference type="ARBA" id="ARBA00022448"/>
    </source>
</evidence>
<keyword evidence="5" id="KW-0813">Transport</keyword>
<evidence type="ECO:0000256" key="2">
    <source>
        <dbReference type="ARBA" id="ARBA00004496"/>
    </source>
</evidence>
<evidence type="ECO:0000256" key="8">
    <source>
        <dbReference type="ARBA" id="ARBA00022927"/>
    </source>
</evidence>
<accession>G4NMK1</accession>
<dbReference type="InterPro" id="IPR018035">
    <property type="entry name" value="Flagellar_FliH/T3SS_HrpE"/>
</dbReference>
<evidence type="ECO:0000256" key="6">
    <source>
        <dbReference type="ARBA" id="ARBA00022490"/>
    </source>
</evidence>
<sequence length="235" mass="26222">MALPKDPYLVRRMKFFSLIYKDQEVVPNKKVLSPDAYTAVLTAQELLEKTQEDCEAYTQNTHEECAKLREEAKNQGFQEGSKAWSKQLAFLITETQAMREQIKASLVPLAIASIKKIIGKELETKPETVVSIISESLKDLTQNKRIVIHINPQDLAIVEQHRPELKKLVEYADVLLLSPKASVSPGGCIIETETGIVNAQLDVQLAALEQAFSAILKHKKPADASTTDQPQSKKD</sequence>
<dbReference type="SUPFAM" id="SSF160527">
    <property type="entry name" value="V-type ATPase subunit E-like"/>
    <property type="match status" value="1"/>
</dbReference>
<reference evidence="13 14" key="1">
    <citation type="journal article" date="2011" name="J. Exp. Med.">
        <title>A live-attenuated chlamydial vaccine protects against trachoma in nonhuman primates.</title>
        <authorList>
            <person name="Kari L."/>
            <person name="Whitmire W.M."/>
            <person name="Olivares-Zavaleta N."/>
            <person name="Goheen M.M."/>
            <person name="Taylor L.D."/>
            <person name="Carlson J.H."/>
            <person name="Sturdevant G.L."/>
            <person name="Lu C."/>
            <person name="Bakios L.E."/>
            <person name="Randall L.B."/>
            <person name="Parnell M.J."/>
            <person name="Zhong G."/>
            <person name="Caldwell H.D."/>
        </authorList>
    </citation>
    <scope>NUCLEOTIDE SEQUENCE [LARGE SCALE GENOMIC DNA]</scope>
    <source>
        <strain evidence="13 14">A2497</strain>
    </source>
</reference>
<evidence type="ECO:0000256" key="3">
    <source>
        <dbReference type="ARBA" id="ARBA00006602"/>
    </source>
</evidence>
<evidence type="ECO:0000256" key="4">
    <source>
        <dbReference type="ARBA" id="ARBA00016507"/>
    </source>
</evidence>
<keyword evidence="9" id="KW-1006">Bacterial flagellum protein export</keyword>
<evidence type="ECO:0000313" key="13">
    <source>
        <dbReference type="EMBL" id="AEP35429.1"/>
    </source>
</evidence>